<name>A0A6D2K3F1_9BRAS</name>
<dbReference type="AlphaFoldDB" id="A0A6D2K3F1"/>
<dbReference type="EMBL" id="CACVBM020001351">
    <property type="protein sequence ID" value="CAA7046540.1"/>
    <property type="molecule type" value="Genomic_DNA"/>
</dbReference>
<feature type="signal peptide" evidence="1">
    <location>
        <begin position="1"/>
        <end position="27"/>
    </location>
</feature>
<organism evidence="2 3">
    <name type="scientific">Microthlaspi erraticum</name>
    <dbReference type="NCBI Taxonomy" id="1685480"/>
    <lineage>
        <taxon>Eukaryota</taxon>
        <taxon>Viridiplantae</taxon>
        <taxon>Streptophyta</taxon>
        <taxon>Embryophyta</taxon>
        <taxon>Tracheophyta</taxon>
        <taxon>Spermatophyta</taxon>
        <taxon>Magnoliopsida</taxon>
        <taxon>eudicotyledons</taxon>
        <taxon>Gunneridae</taxon>
        <taxon>Pentapetalae</taxon>
        <taxon>rosids</taxon>
        <taxon>malvids</taxon>
        <taxon>Brassicales</taxon>
        <taxon>Brassicaceae</taxon>
        <taxon>Coluteocarpeae</taxon>
        <taxon>Microthlaspi</taxon>
    </lineage>
</organism>
<proteinExistence type="predicted"/>
<keyword evidence="1" id="KW-0732">Signal</keyword>
<gene>
    <name evidence="2" type="ORF">MERR_LOCUS33775</name>
</gene>
<protein>
    <submittedName>
        <fullName evidence="2">Uncharacterized protein</fullName>
    </submittedName>
</protein>
<feature type="chain" id="PRO_5025678476" evidence="1">
    <location>
        <begin position="28"/>
        <end position="212"/>
    </location>
</feature>
<evidence type="ECO:0000256" key="1">
    <source>
        <dbReference type="SAM" id="SignalP"/>
    </source>
</evidence>
<accession>A0A6D2K3F1</accession>
<evidence type="ECO:0000313" key="2">
    <source>
        <dbReference type="EMBL" id="CAA7046540.1"/>
    </source>
</evidence>
<keyword evidence="3" id="KW-1185">Reference proteome</keyword>
<comment type="caution">
    <text evidence="2">The sequence shown here is derived from an EMBL/GenBank/DDBJ whole genome shotgun (WGS) entry which is preliminary data.</text>
</comment>
<sequence length="212" mass="24169">MEKTIQFWFLNHLLYLLFSSRMIPINAGVNQIFDAIYPAAISVVPIVAHNDEKFLPRVCIFCNQSINLWYYEKRITTNPSFTQAFERVTIPSQFQKFSLLDEGWISRCCDSVSVDPPLGPSRHRQGSVSSPSSFLLSALCVVLWWLSFRRRCFFSFLVFVWIRWCRSPAFLRGGLTRGGVWHHGEVSGVLSASTFVCPAAFGGGLRWRCGSE</sequence>
<dbReference type="Proteomes" id="UP000467841">
    <property type="component" value="Unassembled WGS sequence"/>
</dbReference>
<evidence type="ECO:0000313" key="3">
    <source>
        <dbReference type="Proteomes" id="UP000467841"/>
    </source>
</evidence>
<reference evidence="2" key="1">
    <citation type="submission" date="2020-01" db="EMBL/GenBank/DDBJ databases">
        <authorList>
            <person name="Mishra B."/>
        </authorList>
    </citation>
    <scope>NUCLEOTIDE SEQUENCE [LARGE SCALE GENOMIC DNA]</scope>
</reference>